<dbReference type="GO" id="GO:0005524">
    <property type="term" value="F:ATP binding"/>
    <property type="evidence" value="ECO:0007669"/>
    <property type="project" value="UniProtKB-KW"/>
</dbReference>
<keyword evidence="1" id="KW-0547">Nucleotide-binding</keyword>
<keyword evidence="2" id="KW-0067">ATP-binding</keyword>
<gene>
    <name evidence="4" type="ORF">LCGC14_2815380</name>
</gene>
<dbReference type="GO" id="GO:0003677">
    <property type="term" value="F:DNA binding"/>
    <property type="evidence" value="ECO:0007669"/>
    <property type="project" value="InterPro"/>
</dbReference>
<evidence type="ECO:0000256" key="2">
    <source>
        <dbReference type="ARBA" id="ARBA00022840"/>
    </source>
</evidence>
<feature type="non-terminal residue" evidence="4">
    <location>
        <position position="355"/>
    </location>
</feature>
<evidence type="ECO:0000259" key="3">
    <source>
        <dbReference type="PROSITE" id="PS50901"/>
    </source>
</evidence>
<dbReference type="InterPro" id="IPR050206">
    <property type="entry name" value="FtsK/SpoIIIE/SftA"/>
</dbReference>
<dbReference type="SUPFAM" id="SSF52540">
    <property type="entry name" value="P-loop containing nucleoside triphosphate hydrolases"/>
    <property type="match status" value="1"/>
</dbReference>
<name>A0A0F8YIM6_9ZZZZ</name>
<dbReference type="InterPro" id="IPR027417">
    <property type="entry name" value="P-loop_NTPase"/>
</dbReference>
<dbReference type="EMBL" id="LAZR01053207">
    <property type="protein sequence ID" value="KKK81248.1"/>
    <property type="molecule type" value="Genomic_DNA"/>
</dbReference>
<dbReference type="Pfam" id="PF01580">
    <property type="entry name" value="FtsK_SpoIIIE"/>
    <property type="match status" value="1"/>
</dbReference>
<proteinExistence type="predicted"/>
<dbReference type="InterPro" id="IPR002543">
    <property type="entry name" value="FtsK_dom"/>
</dbReference>
<dbReference type="PANTHER" id="PTHR22683:SF41">
    <property type="entry name" value="DNA TRANSLOCASE FTSK"/>
    <property type="match status" value="1"/>
</dbReference>
<evidence type="ECO:0000313" key="4">
    <source>
        <dbReference type="EMBL" id="KKK81248.1"/>
    </source>
</evidence>
<organism evidence="4">
    <name type="scientific">marine sediment metagenome</name>
    <dbReference type="NCBI Taxonomy" id="412755"/>
    <lineage>
        <taxon>unclassified sequences</taxon>
        <taxon>metagenomes</taxon>
        <taxon>ecological metagenomes</taxon>
    </lineage>
</organism>
<dbReference type="Gene3D" id="3.40.50.300">
    <property type="entry name" value="P-loop containing nucleotide triphosphate hydrolases"/>
    <property type="match status" value="2"/>
</dbReference>
<dbReference type="AlphaFoldDB" id="A0A0F8YIM6"/>
<accession>A0A0F8YIM6</accession>
<feature type="domain" description="FtsK" evidence="3">
    <location>
        <begin position="123"/>
        <end position="297"/>
    </location>
</feature>
<dbReference type="PROSITE" id="PS50901">
    <property type="entry name" value="FTSK"/>
    <property type="match status" value="1"/>
</dbReference>
<evidence type="ECO:0000256" key="1">
    <source>
        <dbReference type="ARBA" id="ARBA00022741"/>
    </source>
</evidence>
<dbReference type="PANTHER" id="PTHR22683">
    <property type="entry name" value="SPORULATION PROTEIN RELATED"/>
    <property type="match status" value="1"/>
</dbReference>
<comment type="caution">
    <text evidence="4">The sequence shown here is derived from an EMBL/GenBank/DDBJ whole genome shotgun (WGS) entry which is preliminary data.</text>
</comment>
<sequence>MTVKDFCYTTAEQIMTGLKQEANLDPYTDYQPKAYNSARVMSLYLSGINPHHLSAIMGLRDQLTMWAGLDDKSKIRIGWVGTTILLEVPKPKQYWKEVTVEILEQRHMIRRGAVATLGLGPQDEPKRIDFKQAAMAHIFITGQTRSGKTNAQKLIGWNLARNNSPDEARLLIFDVAKRGYKWHDFNNIVHLAHPVITKIDEAEQVLAWLAAEIDRRADRRYTTPRIFCLIDELKALTDDSKMATATLSRIASIGGEFGLHLILATQYPQVKMLGSAELKRNVTTRLCGKVDDAQAATNSLGIKGSGAETLGGYGDFLLKDLDGLNRLTIAKIEDTHINQLERGEVTRLALPKSNA</sequence>
<protein>
    <recommendedName>
        <fullName evidence="3">FtsK domain-containing protein</fullName>
    </recommendedName>
</protein>
<reference evidence="4" key="1">
    <citation type="journal article" date="2015" name="Nature">
        <title>Complex archaea that bridge the gap between prokaryotes and eukaryotes.</title>
        <authorList>
            <person name="Spang A."/>
            <person name="Saw J.H."/>
            <person name="Jorgensen S.L."/>
            <person name="Zaremba-Niedzwiedzka K."/>
            <person name="Martijn J."/>
            <person name="Lind A.E."/>
            <person name="van Eijk R."/>
            <person name="Schleper C."/>
            <person name="Guy L."/>
            <person name="Ettema T.J."/>
        </authorList>
    </citation>
    <scope>NUCLEOTIDE SEQUENCE</scope>
</reference>